<keyword evidence="5 6" id="KW-0067">ATP-binding</keyword>
<evidence type="ECO:0000256" key="1">
    <source>
        <dbReference type="ARBA" id="ARBA00022527"/>
    </source>
</evidence>
<dbReference type="GO" id="GO:0005524">
    <property type="term" value="F:ATP binding"/>
    <property type="evidence" value="ECO:0007669"/>
    <property type="project" value="UniProtKB-UniRule"/>
</dbReference>
<dbReference type="AlphaFoldDB" id="A0A0R3SWT0"/>
<dbReference type="GO" id="GO:0004674">
    <property type="term" value="F:protein serine/threonine kinase activity"/>
    <property type="evidence" value="ECO:0007669"/>
    <property type="project" value="UniProtKB-KW"/>
</dbReference>
<evidence type="ECO:0000256" key="5">
    <source>
        <dbReference type="ARBA" id="ARBA00022840"/>
    </source>
</evidence>
<protein>
    <submittedName>
        <fullName evidence="10">Protein kinase domain-containing protein</fullName>
    </submittedName>
</protein>
<feature type="binding site" evidence="6">
    <location>
        <position position="39"/>
    </location>
    <ligand>
        <name>ATP</name>
        <dbReference type="ChEBI" id="CHEBI:30616"/>
    </ligand>
</feature>
<dbReference type="PANTHER" id="PTHR24351">
    <property type="entry name" value="RIBOSOMAL PROTEIN S6 KINASE"/>
    <property type="match status" value="1"/>
</dbReference>
<dbReference type="Pfam" id="PF00069">
    <property type="entry name" value="Pkinase"/>
    <property type="match status" value="1"/>
</dbReference>
<dbReference type="OrthoDB" id="4062651at2759"/>
<evidence type="ECO:0000256" key="2">
    <source>
        <dbReference type="ARBA" id="ARBA00022679"/>
    </source>
</evidence>
<dbReference type="STRING" id="6216.A0A0R3SWT0"/>
<evidence type="ECO:0000313" key="10">
    <source>
        <dbReference type="WBParaSite" id="HDID_0001015801-mRNA-1"/>
    </source>
</evidence>
<name>A0A0R3SWT0_HYMDI</name>
<keyword evidence="2" id="KW-0808">Transferase</keyword>
<keyword evidence="1" id="KW-0723">Serine/threonine-protein kinase</keyword>
<feature type="domain" description="Protein kinase" evidence="7">
    <location>
        <begin position="7"/>
        <end position="310"/>
    </location>
</feature>
<dbReference type="WBParaSite" id="HDID_0001015801-mRNA-1">
    <property type="protein sequence ID" value="HDID_0001015801-mRNA-1"/>
    <property type="gene ID" value="HDID_0001015801"/>
</dbReference>
<evidence type="ECO:0000256" key="4">
    <source>
        <dbReference type="ARBA" id="ARBA00022777"/>
    </source>
</evidence>
<organism evidence="10">
    <name type="scientific">Hymenolepis diminuta</name>
    <name type="common">Rat tapeworm</name>
    <dbReference type="NCBI Taxonomy" id="6216"/>
    <lineage>
        <taxon>Eukaryota</taxon>
        <taxon>Metazoa</taxon>
        <taxon>Spiralia</taxon>
        <taxon>Lophotrochozoa</taxon>
        <taxon>Platyhelminthes</taxon>
        <taxon>Cestoda</taxon>
        <taxon>Eucestoda</taxon>
        <taxon>Cyclophyllidea</taxon>
        <taxon>Hymenolepididae</taxon>
        <taxon>Hymenolepis</taxon>
    </lineage>
</organism>
<evidence type="ECO:0000259" key="7">
    <source>
        <dbReference type="PROSITE" id="PS50011"/>
    </source>
</evidence>
<reference evidence="8 9" key="2">
    <citation type="submission" date="2018-11" db="EMBL/GenBank/DDBJ databases">
        <authorList>
            <consortium name="Pathogen Informatics"/>
        </authorList>
    </citation>
    <scope>NUCLEOTIDE SEQUENCE [LARGE SCALE GENOMIC DNA]</scope>
</reference>
<dbReference type="SUPFAM" id="SSF56112">
    <property type="entry name" value="Protein kinase-like (PK-like)"/>
    <property type="match status" value="1"/>
</dbReference>
<gene>
    <name evidence="8" type="ORF">HDID_LOCUS10156</name>
</gene>
<keyword evidence="3 6" id="KW-0547">Nucleotide-binding</keyword>
<dbReference type="PROSITE" id="PS50011">
    <property type="entry name" value="PROTEIN_KINASE_DOM"/>
    <property type="match status" value="1"/>
</dbReference>
<proteinExistence type="predicted"/>
<reference evidence="10" key="1">
    <citation type="submission" date="2017-02" db="UniProtKB">
        <authorList>
            <consortium name="WormBaseParasite"/>
        </authorList>
    </citation>
    <scope>IDENTIFICATION</scope>
</reference>
<dbReference type="InterPro" id="IPR011009">
    <property type="entry name" value="Kinase-like_dom_sf"/>
</dbReference>
<dbReference type="PROSITE" id="PS00107">
    <property type="entry name" value="PROTEIN_KINASE_ATP"/>
    <property type="match status" value="1"/>
</dbReference>
<evidence type="ECO:0000313" key="9">
    <source>
        <dbReference type="Proteomes" id="UP000274504"/>
    </source>
</evidence>
<keyword evidence="4" id="KW-0418">Kinase</keyword>
<evidence type="ECO:0000313" key="8">
    <source>
        <dbReference type="EMBL" id="VDL62794.1"/>
    </source>
</evidence>
<dbReference type="CDD" id="cd00180">
    <property type="entry name" value="PKc"/>
    <property type="match status" value="1"/>
</dbReference>
<dbReference type="InterPro" id="IPR017441">
    <property type="entry name" value="Protein_kinase_ATP_BS"/>
</dbReference>
<dbReference type="Proteomes" id="UP000274504">
    <property type="component" value="Unassembled WGS sequence"/>
</dbReference>
<accession>A0A0R3SWT0</accession>
<dbReference type="SMART" id="SM00220">
    <property type="entry name" value="S_TKc"/>
    <property type="match status" value="1"/>
</dbReference>
<evidence type="ECO:0000256" key="3">
    <source>
        <dbReference type="ARBA" id="ARBA00022741"/>
    </source>
</evidence>
<dbReference type="EMBL" id="UYSG01011548">
    <property type="protein sequence ID" value="VDL62794.1"/>
    <property type="molecule type" value="Genomic_DNA"/>
</dbReference>
<sequence length="386" mass="44430">MAGADKFIVKRYLGKGAYSLVFQVESIKGNDKGKRYALKRVLLQDAFSIRIAVRERKILERIAKEKPNSLHLPTLFYSFIHGGSPMLVTELFSKFTLTDILYNFFLLTATDIILYTADLVCGLEQLHSMQIAHLDLNEHNILLSPSGHLVISDFDRAIDLSVTENFDYFDFSSNVYRAAPEVQQKVAVTTKADIWALGCIVLAMVERSVFEDDPLINVSDFIHWCQTSPYVDRPTAEQLKKHNIFNEINWDYIESGRYCAPLLTTSIPSIRQKHLDRLKRHLNYNSENRNPYIPSSSSWATVANKDESFLYECAFGQILTHIKYRQLIYLSDNGTEIQGRTSHARKALSHRDMQLKIKYFENYKFENPVLQVVQTKTDETHSQQGK</sequence>
<dbReference type="InterPro" id="IPR000719">
    <property type="entry name" value="Prot_kinase_dom"/>
</dbReference>
<dbReference type="Gene3D" id="1.10.510.10">
    <property type="entry name" value="Transferase(Phosphotransferase) domain 1"/>
    <property type="match status" value="1"/>
</dbReference>
<evidence type="ECO:0000256" key="6">
    <source>
        <dbReference type="PROSITE-ProRule" id="PRU10141"/>
    </source>
</evidence>